<evidence type="ECO:0008006" key="4">
    <source>
        <dbReference type="Google" id="ProtNLM"/>
    </source>
</evidence>
<protein>
    <recommendedName>
        <fullName evidence="4">Prokaryotic-type class I peptide chain release factors domain-containing protein</fullName>
    </recommendedName>
</protein>
<dbReference type="Proteomes" id="UP000683925">
    <property type="component" value="Unassembled WGS sequence"/>
</dbReference>
<keyword evidence="1" id="KW-0175">Coiled coil</keyword>
<gene>
    <name evidence="2" type="ORF">POCTA_138.1.T0410124</name>
</gene>
<organism evidence="2 3">
    <name type="scientific">Paramecium octaurelia</name>
    <dbReference type="NCBI Taxonomy" id="43137"/>
    <lineage>
        <taxon>Eukaryota</taxon>
        <taxon>Sar</taxon>
        <taxon>Alveolata</taxon>
        <taxon>Ciliophora</taxon>
        <taxon>Intramacronucleata</taxon>
        <taxon>Oligohymenophorea</taxon>
        <taxon>Peniculida</taxon>
        <taxon>Parameciidae</taxon>
        <taxon>Paramecium</taxon>
    </lineage>
</organism>
<comment type="caution">
    <text evidence="2">The sequence shown here is derived from an EMBL/GenBank/DDBJ whole genome shotgun (WGS) entry which is preliminary data.</text>
</comment>
<proteinExistence type="predicted"/>
<sequence>MRASRPGGQNVNKTESACELLIVRLEFKLQICKTEVQEKQERMARIRKSQFAGSVRSDKNQNLQFSLGQIADHRTNLQCMVWKNAIWRTNKRIHFKIL</sequence>
<dbReference type="OrthoDB" id="2019491at2759"/>
<name>A0A8S1UDH7_PAROT</name>
<feature type="coiled-coil region" evidence="1">
    <location>
        <begin position="22"/>
        <end position="49"/>
    </location>
</feature>
<evidence type="ECO:0000256" key="1">
    <source>
        <dbReference type="SAM" id="Coils"/>
    </source>
</evidence>
<evidence type="ECO:0000313" key="3">
    <source>
        <dbReference type="Proteomes" id="UP000683925"/>
    </source>
</evidence>
<dbReference type="EMBL" id="CAJJDP010000041">
    <property type="protein sequence ID" value="CAD8162197.1"/>
    <property type="molecule type" value="Genomic_DNA"/>
</dbReference>
<reference evidence="2" key="1">
    <citation type="submission" date="2021-01" db="EMBL/GenBank/DDBJ databases">
        <authorList>
            <consortium name="Genoscope - CEA"/>
            <person name="William W."/>
        </authorList>
    </citation>
    <scope>NUCLEOTIDE SEQUENCE</scope>
</reference>
<evidence type="ECO:0000313" key="2">
    <source>
        <dbReference type="EMBL" id="CAD8162197.1"/>
    </source>
</evidence>
<dbReference type="AlphaFoldDB" id="A0A8S1UDH7"/>
<keyword evidence="3" id="KW-1185">Reference proteome</keyword>
<accession>A0A8S1UDH7</accession>